<dbReference type="SUPFAM" id="SSF47413">
    <property type="entry name" value="lambda repressor-like DNA-binding domains"/>
    <property type="match status" value="1"/>
</dbReference>
<dbReference type="PROSITE" id="PS50943">
    <property type="entry name" value="HTH_CROC1"/>
    <property type="match status" value="1"/>
</dbReference>
<dbReference type="CDD" id="cd02209">
    <property type="entry name" value="cupin_XRE_C"/>
    <property type="match status" value="1"/>
</dbReference>
<dbReference type="CDD" id="cd00093">
    <property type="entry name" value="HTH_XRE"/>
    <property type="match status" value="1"/>
</dbReference>
<protein>
    <submittedName>
        <fullName evidence="3">Transcriptional regulator with XRE-family HTH domain</fullName>
    </submittedName>
</protein>
<accession>A0AAE3VHE2</accession>
<dbReference type="Pfam" id="PF07883">
    <property type="entry name" value="Cupin_2"/>
    <property type="match status" value="1"/>
</dbReference>
<dbReference type="InterPro" id="IPR010982">
    <property type="entry name" value="Lambda_DNA-bd_dom_sf"/>
</dbReference>
<dbReference type="SMART" id="SM00530">
    <property type="entry name" value="HTH_XRE"/>
    <property type="match status" value="1"/>
</dbReference>
<keyword evidence="1" id="KW-0238">DNA-binding</keyword>
<evidence type="ECO:0000313" key="3">
    <source>
        <dbReference type="EMBL" id="MDQ0290209.1"/>
    </source>
</evidence>
<dbReference type="SUPFAM" id="SSF51182">
    <property type="entry name" value="RmlC-like cupins"/>
    <property type="match status" value="1"/>
</dbReference>
<dbReference type="Pfam" id="PF01381">
    <property type="entry name" value="HTH_3"/>
    <property type="match status" value="1"/>
</dbReference>
<feature type="domain" description="HTH cro/C1-type" evidence="2">
    <location>
        <begin position="11"/>
        <end position="65"/>
    </location>
</feature>
<proteinExistence type="predicted"/>
<dbReference type="InterPro" id="IPR014710">
    <property type="entry name" value="RmlC-like_jellyroll"/>
</dbReference>
<dbReference type="EMBL" id="JAUSVL010000001">
    <property type="protein sequence ID" value="MDQ0290209.1"/>
    <property type="molecule type" value="Genomic_DNA"/>
</dbReference>
<dbReference type="AlphaFoldDB" id="A0AAE3VHE2"/>
<name>A0AAE3VHE2_9BACT</name>
<evidence type="ECO:0000256" key="1">
    <source>
        <dbReference type="ARBA" id="ARBA00023125"/>
    </source>
</evidence>
<dbReference type="InterPro" id="IPR001387">
    <property type="entry name" value="Cro/C1-type_HTH"/>
</dbReference>
<dbReference type="InterPro" id="IPR050807">
    <property type="entry name" value="TransReg_Diox_bact_type"/>
</dbReference>
<organism evidence="3 4">
    <name type="scientific">Oligosphaera ethanolica</name>
    <dbReference type="NCBI Taxonomy" id="760260"/>
    <lineage>
        <taxon>Bacteria</taxon>
        <taxon>Pseudomonadati</taxon>
        <taxon>Lentisphaerota</taxon>
        <taxon>Oligosphaeria</taxon>
        <taxon>Oligosphaerales</taxon>
        <taxon>Oligosphaeraceae</taxon>
        <taxon>Oligosphaera</taxon>
    </lineage>
</organism>
<dbReference type="InterPro" id="IPR011051">
    <property type="entry name" value="RmlC_Cupin_sf"/>
</dbReference>
<comment type="caution">
    <text evidence="3">The sequence shown here is derived from an EMBL/GenBank/DDBJ whole genome shotgun (WGS) entry which is preliminary data.</text>
</comment>
<dbReference type="GO" id="GO:0005829">
    <property type="term" value="C:cytosol"/>
    <property type="evidence" value="ECO:0007669"/>
    <property type="project" value="TreeGrafter"/>
</dbReference>
<dbReference type="Gene3D" id="2.60.120.10">
    <property type="entry name" value="Jelly Rolls"/>
    <property type="match status" value="1"/>
</dbReference>
<dbReference type="Gene3D" id="1.10.260.40">
    <property type="entry name" value="lambda repressor-like DNA-binding domains"/>
    <property type="match status" value="1"/>
</dbReference>
<dbReference type="GO" id="GO:0003677">
    <property type="term" value="F:DNA binding"/>
    <property type="evidence" value="ECO:0007669"/>
    <property type="project" value="UniProtKB-KW"/>
</dbReference>
<dbReference type="InterPro" id="IPR013096">
    <property type="entry name" value="Cupin_2"/>
</dbReference>
<evidence type="ECO:0000313" key="4">
    <source>
        <dbReference type="Proteomes" id="UP001238163"/>
    </source>
</evidence>
<dbReference type="PANTHER" id="PTHR46797">
    <property type="entry name" value="HTH-TYPE TRANSCRIPTIONAL REGULATOR"/>
    <property type="match status" value="1"/>
</dbReference>
<reference evidence="3" key="1">
    <citation type="submission" date="2023-07" db="EMBL/GenBank/DDBJ databases">
        <title>Genomic Encyclopedia of Type Strains, Phase IV (KMG-IV): sequencing the most valuable type-strain genomes for metagenomic binning, comparative biology and taxonomic classification.</title>
        <authorList>
            <person name="Goeker M."/>
        </authorList>
    </citation>
    <scope>NUCLEOTIDE SEQUENCE</scope>
    <source>
        <strain evidence="3">DSM 24202</strain>
    </source>
</reference>
<dbReference type="Proteomes" id="UP001238163">
    <property type="component" value="Unassembled WGS sequence"/>
</dbReference>
<keyword evidence="4" id="KW-1185">Reference proteome</keyword>
<dbReference type="GO" id="GO:0003700">
    <property type="term" value="F:DNA-binding transcription factor activity"/>
    <property type="evidence" value="ECO:0007669"/>
    <property type="project" value="TreeGrafter"/>
</dbReference>
<dbReference type="PANTHER" id="PTHR46797:SF19">
    <property type="entry name" value="BLL2473 PROTEIN"/>
    <property type="match status" value="1"/>
</dbReference>
<evidence type="ECO:0000259" key="2">
    <source>
        <dbReference type="PROSITE" id="PS50943"/>
    </source>
</evidence>
<gene>
    <name evidence="3" type="ORF">J3R75_002316</name>
</gene>
<dbReference type="RefSeq" id="WP_307261622.1">
    <property type="nucleotide sequence ID" value="NZ_JAUSVL010000001.1"/>
</dbReference>
<sequence length="189" mass="20709">MPANNEIGVKIKEIRELRGVSIEDLSERCAISVEQINKIEAGDSTASLTPLLKIARGLGVRLGTFLDDIEQSSPVITRACDGSKVVRFAGSCDKNGLDFHALAANKRDRNMEPFIIDVHRPCCSNFELSSHEGEEFIFVLAGELEIAYGKECYHLAAGDSIYYDSIVPHHVHATGDNDARILAVVYAPH</sequence>